<evidence type="ECO:0000313" key="3">
    <source>
        <dbReference type="Proteomes" id="UP000269076"/>
    </source>
</evidence>
<dbReference type="Proteomes" id="UP000269076">
    <property type="component" value="Chromosome"/>
</dbReference>
<keyword evidence="1" id="KW-0472">Membrane</keyword>
<dbReference type="AlphaFoldDB" id="A0A3G6MZY4"/>
<sequence length="70" mass="8190">MELEIIIIGIFAVAIFAGFEITSIKSYKRTIAKQNKIIDEQNDFIKVLERDYDIVIQKQFENIRNKINGK</sequence>
<protein>
    <submittedName>
        <fullName evidence="2">Uncharacterized protein</fullName>
    </submittedName>
</protein>
<feature type="transmembrane region" description="Helical" evidence="1">
    <location>
        <begin position="6"/>
        <end position="24"/>
    </location>
</feature>
<accession>A0A3G6MZY4</accession>
<dbReference type="RefSeq" id="WP_123885740.1">
    <property type="nucleotide sequence ID" value="NZ_CP033928.1"/>
</dbReference>
<dbReference type="EMBL" id="CP033928">
    <property type="protein sequence ID" value="AZA60807.1"/>
    <property type="molecule type" value="Genomic_DNA"/>
</dbReference>
<keyword evidence="1" id="KW-0812">Transmembrane</keyword>
<proteinExistence type="predicted"/>
<evidence type="ECO:0000313" key="2">
    <source>
        <dbReference type="EMBL" id="AZA60807.1"/>
    </source>
</evidence>
<keyword evidence="1" id="KW-1133">Transmembrane helix</keyword>
<organism evidence="2 3">
    <name type="scientific">Chryseobacterium indoltheticum</name>
    <dbReference type="NCBI Taxonomy" id="254"/>
    <lineage>
        <taxon>Bacteria</taxon>
        <taxon>Pseudomonadati</taxon>
        <taxon>Bacteroidota</taxon>
        <taxon>Flavobacteriia</taxon>
        <taxon>Flavobacteriales</taxon>
        <taxon>Weeksellaceae</taxon>
        <taxon>Chryseobacterium group</taxon>
        <taxon>Chryseobacterium</taxon>
    </lineage>
</organism>
<name>A0A3G6MZY4_9FLAO</name>
<reference evidence="2 3" key="1">
    <citation type="submission" date="2018-11" db="EMBL/GenBank/DDBJ databases">
        <title>Proposal to divide the Flavobacteriaceae and reorganize its genera based on Amino Acid Identity values calculated from whole genome sequences.</title>
        <authorList>
            <person name="Nicholson A.C."/>
            <person name="Gulvik C.A."/>
            <person name="Whitney A.M."/>
            <person name="Humrighouse B.W."/>
            <person name="Bell M."/>
            <person name="Holmes B."/>
            <person name="Steigerwalt A."/>
            <person name="Villarma A."/>
            <person name="Sheth M."/>
            <person name="Batra D."/>
            <person name="Pryor J."/>
            <person name="Bernardet J.-F."/>
            <person name="Hugo C."/>
            <person name="Kampfer P."/>
            <person name="Newman J."/>
            <person name="Mcquiston J.R."/>
        </authorList>
    </citation>
    <scope>NUCLEOTIDE SEQUENCE [LARGE SCALE GENOMIC DNA]</scope>
    <source>
        <strain evidence="2 3">G0211</strain>
    </source>
</reference>
<evidence type="ECO:0000256" key="1">
    <source>
        <dbReference type="SAM" id="Phobius"/>
    </source>
</evidence>
<gene>
    <name evidence="2" type="ORF">EG340_07025</name>
</gene>